<keyword evidence="2" id="KW-1185">Reference proteome</keyword>
<evidence type="ECO:0000313" key="2">
    <source>
        <dbReference type="Proteomes" id="UP000438167"/>
    </source>
</evidence>
<name>A0A6B9JE99_9CAUD</name>
<dbReference type="GeneID" id="55815391"/>
<protein>
    <submittedName>
        <fullName evidence="1">Uncharacterized protein</fullName>
    </submittedName>
</protein>
<dbReference type="RefSeq" id="YP_009885985.1">
    <property type="nucleotide sequence ID" value="NC_049489.1"/>
</dbReference>
<reference evidence="1 2" key="1">
    <citation type="submission" date="2019-11" db="EMBL/GenBank/DDBJ databases">
        <authorList>
            <person name="Donovan J."/>
            <person name="Schaffer R."/>
            <person name="Bae M.S."/>
            <person name="Gitobu P.N."/>
            <person name="Guan P."/>
            <person name="Olavarrieta M.P."/>
            <person name="Perez Cortez K."/>
            <person name="Tozier F.G."/>
            <person name="Vasilopoulos H."/>
            <person name="Zhang S."/>
            <person name="Kapinos A."/>
            <person name="Freise A.C."/>
            <person name="Moberg-Parker J."/>
            <person name="Garlena R.A."/>
            <person name="Russell D.A."/>
            <person name="Pope W.H."/>
            <person name="Jacobs-Sera D."/>
            <person name="Hatfull G.F."/>
        </authorList>
    </citation>
    <scope>NUCLEOTIDE SEQUENCE [LARGE SCALE GENOMIC DNA]</scope>
</reference>
<sequence length="72" mass="7830">MTTPISPKAARALHDAGVPGVPPFVALAGRPVLSKQLFPPPLTTDWRRIPLTKCPECPKLMPAHQERCNAHV</sequence>
<organism evidence="1 2">
    <name type="scientific">Arthrobacter phage DrYang</name>
    <dbReference type="NCBI Taxonomy" id="2686080"/>
    <lineage>
        <taxon>Viruses</taxon>
        <taxon>Duplodnaviria</taxon>
        <taxon>Heunggongvirae</taxon>
        <taxon>Uroviricota</taxon>
        <taxon>Caudoviricetes</taxon>
        <taxon>Klausavirus</taxon>
        <taxon>Klausavirus dryang</taxon>
    </lineage>
</organism>
<proteinExistence type="predicted"/>
<gene>
    <name evidence="1" type="primary">63</name>
    <name evidence="1" type="ORF">SEA_DRYANG_63</name>
</gene>
<evidence type="ECO:0000313" key="1">
    <source>
        <dbReference type="EMBL" id="QGZ17162.1"/>
    </source>
</evidence>
<dbReference type="EMBL" id="MN703411">
    <property type="protein sequence ID" value="QGZ17162.1"/>
    <property type="molecule type" value="Genomic_DNA"/>
</dbReference>
<dbReference type="KEGG" id="vg:55815391"/>
<dbReference type="Proteomes" id="UP000438167">
    <property type="component" value="Segment"/>
</dbReference>
<accession>A0A6B9JE99</accession>